<comment type="similarity">
    <text evidence="1">Belongs to the LytR/CpsA/Psr (LCP) family.</text>
</comment>
<dbReference type="NCBIfam" id="TIGR00350">
    <property type="entry name" value="lytR_cpsA_psr"/>
    <property type="match status" value="1"/>
</dbReference>
<organism evidence="5 6">
    <name type="scientific">Jatrophihabitans endophyticus</name>
    <dbReference type="NCBI Taxonomy" id="1206085"/>
    <lineage>
        <taxon>Bacteria</taxon>
        <taxon>Bacillati</taxon>
        <taxon>Actinomycetota</taxon>
        <taxon>Actinomycetes</taxon>
        <taxon>Jatrophihabitantales</taxon>
        <taxon>Jatrophihabitantaceae</taxon>
        <taxon>Jatrophihabitans</taxon>
    </lineage>
</organism>
<feature type="region of interest" description="Disordered" evidence="2">
    <location>
        <begin position="462"/>
        <end position="497"/>
    </location>
</feature>
<gene>
    <name evidence="5" type="ORF">SAMN05443575_3572</name>
</gene>
<dbReference type="InterPro" id="IPR050922">
    <property type="entry name" value="LytR/CpsA/Psr_CW_biosynth"/>
</dbReference>
<evidence type="ECO:0000256" key="1">
    <source>
        <dbReference type="ARBA" id="ARBA00006068"/>
    </source>
</evidence>
<dbReference type="Pfam" id="PF13399">
    <property type="entry name" value="LytR_C"/>
    <property type="match status" value="1"/>
</dbReference>
<dbReference type="RefSeq" id="WP_084181351.1">
    <property type="nucleotide sequence ID" value="NZ_FQVU01000005.1"/>
</dbReference>
<sequence length="497" mass="52240">MTAPAARRRPGPRLAGMPWGMRVGVRAFFASVSLVVLVASGIAWATFQNFTDDIPHGAPVPGASGDHDGAQQNILLIGNDTRAGATRAELDALHTGHDTTTVNADTMMVLHVPGDGEGRPTLVSFPRDAWVTIPGHGRGKLNSAYPDAYNAARSAGRGETAAESAGILATVKTIQTLIGVKIDHYMQVNLLGFYRISEAIGGVEVCLKNAQNKTTETDGTRRGFSGIDLPKGVSVIEGKQALAFVRQRHGLPHGDLDRVKRQQYFLKAAFTKITSAGTLLNPFKMRDLLKAIGSSLLTDPDLDLLGLARQFQSLTAGKIDFATIPNNGPKLIYPDGVETSIIEVNRKALPAFLAQLEGKNDDALARAKAAAPRSVTVDVLNGTETPRLAARNATGLTRLGFRVDTVDSASKTAKTTVQYPPGREAQAKAVLAAVPKAKAVATPDVTRVTLVVGGNGVMVKGVARPADTRPTGSATASGSTSGDRATDSDTDALTCID</sequence>
<dbReference type="PANTHER" id="PTHR33392">
    <property type="entry name" value="POLYISOPRENYL-TEICHOIC ACID--PEPTIDOGLYCAN TEICHOIC ACID TRANSFERASE TAGU"/>
    <property type="match status" value="1"/>
</dbReference>
<name>A0A1M5RKA4_9ACTN</name>
<evidence type="ECO:0000313" key="5">
    <source>
        <dbReference type="EMBL" id="SHH26569.1"/>
    </source>
</evidence>
<accession>A0A1M5RKA4</accession>
<protein>
    <submittedName>
        <fullName evidence="5">Transcriptional attenuator, LytR family</fullName>
    </submittedName>
</protein>
<dbReference type="OrthoDB" id="9782542at2"/>
<dbReference type="STRING" id="1206085.SAMN05443575_3572"/>
<evidence type="ECO:0000313" key="6">
    <source>
        <dbReference type="Proteomes" id="UP000186132"/>
    </source>
</evidence>
<feature type="domain" description="Cell envelope-related transcriptional attenuator" evidence="3">
    <location>
        <begin position="103"/>
        <end position="274"/>
    </location>
</feature>
<reference evidence="5 6" key="1">
    <citation type="submission" date="2016-11" db="EMBL/GenBank/DDBJ databases">
        <authorList>
            <person name="Jaros S."/>
            <person name="Januszkiewicz K."/>
            <person name="Wedrychowicz H."/>
        </authorList>
    </citation>
    <scope>NUCLEOTIDE SEQUENCE [LARGE SCALE GENOMIC DNA]</scope>
    <source>
        <strain evidence="5 6">DSM 45627</strain>
    </source>
</reference>
<evidence type="ECO:0000256" key="2">
    <source>
        <dbReference type="SAM" id="MobiDB-lite"/>
    </source>
</evidence>
<evidence type="ECO:0000259" key="4">
    <source>
        <dbReference type="Pfam" id="PF13399"/>
    </source>
</evidence>
<proteinExistence type="inferred from homology"/>
<evidence type="ECO:0000259" key="3">
    <source>
        <dbReference type="Pfam" id="PF03816"/>
    </source>
</evidence>
<dbReference type="InterPro" id="IPR004474">
    <property type="entry name" value="LytR_CpsA_psr"/>
</dbReference>
<dbReference type="Pfam" id="PF03816">
    <property type="entry name" value="LytR_cpsA_psr"/>
    <property type="match status" value="1"/>
</dbReference>
<dbReference type="AlphaFoldDB" id="A0A1M5RKA4"/>
<dbReference type="EMBL" id="FQVU01000005">
    <property type="protein sequence ID" value="SHH26569.1"/>
    <property type="molecule type" value="Genomic_DNA"/>
</dbReference>
<feature type="domain" description="LytR/CpsA/Psr regulator C-terminal" evidence="4">
    <location>
        <begin position="374"/>
        <end position="454"/>
    </location>
</feature>
<dbReference type="Proteomes" id="UP000186132">
    <property type="component" value="Unassembled WGS sequence"/>
</dbReference>
<keyword evidence="6" id="KW-1185">Reference proteome</keyword>
<feature type="compositionally biased region" description="Low complexity" evidence="2">
    <location>
        <begin position="471"/>
        <end position="482"/>
    </location>
</feature>
<dbReference type="PANTHER" id="PTHR33392:SF6">
    <property type="entry name" value="POLYISOPRENYL-TEICHOIC ACID--PEPTIDOGLYCAN TEICHOIC ACID TRANSFERASE TAGU"/>
    <property type="match status" value="1"/>
</dbReference>
<dbReference type="InterPro" id="IPR027381">
    <property type="entry name" value="LytR/CpsA/Psr_C"/>
</dbReference>
<dbReference type="Gene3D" id="3.40.630.190">
    <property type="entry name" value="LCP protein"/>
    <property type="match status" value="1"/>
</dbReference>
<dbReference type="Gene3D" id="3.30.70.2390">
    <property type="match status" value="1"/>
</dbReference>